<name>A0A166EMP6_9AGAM</name>
<feature type="region of interest" description="Disordered" evidence="1">
    <location>
        <begin position="1"/>
        <end position="57"/>
    </location>
</feature>
<feature type="compositionally biased region" description="Polar residues" evidence="1">
    <location>
        <begin position="46"/>
        <end position="57"/>
    </location>
</feature>
<gene>
    <name evidence="2" type="ORF">FIBSPDRAFT_958433</name>
</gene>
<reference evidence="2" key="1">
    <citation type="journal article" date="2016" name="Mol. Biol. Evol.">
        <title>Comparative Genomics of Early-Diverging Mushroom-Forming Fungi Provides Insights into the Origins of Lignocellulose Decay Capabilities.</title>
        <authorList>
            <person name="Nagy L.G."/>
            <person name="Riley R."/>
            <person name="Tritt A."/>
            <person name="Adam C."/>
            <person name="Daum C."/>
            <person name="Floudas D."/>
            <person name="Sun H."/>
            <person name="Yadav J.S."/>
            <person name="Pangilinan J."/>
            <person name="Larsson K.H."/>
            <person name="Matsuura K."/>
            <person name="Barry K."/>
            <person name="Labutti K."/>
            <person name="Kuo R."/>
            <person name="Ohm R.A."/>
            <person name="Bhattacharya S.S."/>
            <person name="Shirouzu T."/>
            <person name="Yoshinaga Y."/>
            <person name="Martin F.M."/>
            <person name="Grigoriev I.V."/>
            <person name="Hibbett D.S."/>
        </authorList>
    </citation>
    <scope>NUCLEOTIDE SEQUENCE [LARGE SCALE GENOMIC DNA]</scope>
    <source>
        <strain evidence="2">CBS 109695</strain>
    </source>
</reference>
<accession>A0A166EMP6</accession>
<sequence length="112" mass="12536">MPSGHRDSNQQPISGAPRWRPVRHAEEHLQVPGSQLQEAPGRDPSHPSTSRGAPTQAWMQHSLPLFMAHSYDLTLLDFKNASQGTAKDGFYNRNVGQQFQDGRGTHHRVSEE</sequence>
<feature type="region of interest" description="Disordered" evidence="1">
    <location>
        <begin position="84"/>
        <end position="112"/>
    </location>
</feature>
<dbReference type="AlphaFoldDB" id="A0A166EMP6"/>
<evidence type="ECO:0000256" key="1">
    <source>
        <dbReference type="SAM" id="MobiDB-lite"/>
    </source>
</evidence>
<protein>
    <submittedName>
        <fullName evidence="2">Uncharacterized protein</fullName>
    </submittedName>
</protein>
<proteinExistence type="predicted"/>
<dbReference type="EMBL" id="KV417599">
    <property type="protein sequence ID" value="KZP15916.1"/>
    <property type="molecule type" value="Genomic_DNA"/>
</dbReference>
<evidence type="ECO:0000313" key="2">
    <source>
        <dbReference type="EMBL" id="KZP15916.1"/>
    </source>
</evidence>
<organism evidence="2">
    <name type="scientific">Athelia psychrophila</name>
    <dbReference type="NCBI Taxonomy" id="1759441"/>
    <lineage>
        <taxon>Eukaryota</taxon>
        <taxon>Fungi</taxon>
        <taxon>Dikarya</taxon>
        <taxon>Basidiomycota</taxon>
        <taxon>Agaricomycotina</taxon>
        <taxon>Agaricomycetes</taxon>
        <taxon>Agaricomycetidae</taxon>
        <taxon>Atheliales</taxon>
        <taxon>Atheliaceae</taxon>
        <taxon>Athelia</taxon>
    </lineage>
</organism>